<proteinExistence type="predicted"/>
<keyword evidence="4" id="KW-1185">Reference proteome</keyword>
<evidence type="ECO:0000313" key="4">
    <source>
        <dbReference type="Proteomes" id="UP001596044"/>
    </source>
</evidence>
<protein>
    <submittedName>
        <fullName evidence="3">Class I SAM-dependent methyltransferase</fullName>
    </submittedName>
</protein>
<keyword evidence="2" id="KW-0808">Transferase</keyword>
<dbReference type="PANTHER" id="PTHR12049">
    <property type="entry name" value="PROTEIN ARGININE METHYLTRANSFERASE NDUFAF7, MITOCHONDRIAL"/>
    <property type="match status" value="1"/>
</dbReference>
<dbReference type="SUPFAM" id="SSF53335">
    <property type="entry name" value="S-adenosyl-L-methionine-dependent methyltransferases"/>
    <property type="match status" value="1"/>
</dbReference>
<dbReference type="GO" id="GO:0032259">
    <property type="term" value="P:methylation"/>
    <property type="evidence" value="ECO:0007669"/>
    <property type="project" value="UniProtKB-KW"/>
</dbReference>
<dbReference type="InterPro" id="IPR029063">
    <property type="entry name" value="SAM-dependent_MTases_sf"/>
</dbReference>
<reference evidence="4" key="1">
    <citation type="journal article" date="2019" name="Int. J. Syst. Evol. Microbiol.">
        <title>The Global Catalogue of Microorganisms (GCM) 10K type strain sequencing project: providing services to taxonomists for standard genome sequencing and annotation.</title>
        <authorList>
            <consortium name="The Broad Institute Genomics Platform"/>
            <consortium name="The Broad Institute Genome Sequencing Center for Infectious Disease"/>
            <person name="Wu L."/>
            <person name="Ma J."/>
        </authorList>
    </citation>
    <scope>NUCLEOTIDE SEQUENCE [LARGE SCALE GENOMIC DNA]</scope>
    <source>
        <strain evidence="4">KACC 11904</strain>
    </source>
</reference>
<evidence type="ECO:0000256" key="2">
    <source>
        <dbReference type="ARBA" id="ARBA00022679"/>
    </source>
</evidence>
<dbReference type="PANTHER" id="PTHR12049:SF7">
    <property type="entry name" value="PROTEIN ARGININE METHYLTRANSFERASE NDUFAF7, MITOCHONDRIAL"/>
    <property type="match status" value="1"/>
</dbReference>
<dbReference type="InterPro" id="IPR003788">
    <property type="entry name" value="NDUFAF7"/>
</dbReference>
<evidence type="ECO:0000313" key="3">
    <source>
        <dbReference type="EMBL" id="MFC5450205.1"/>
    </source>
</evidence>
<keyword evidence="1 3" id="KW-0489">Methyltransferase</keyword>
<organism evidence="3 4">
    <name type="scientific">Paenibacillus aestuarii</name>
    <dbReference type="NCBI Taxonomy" id="516965"/>
    <lineage>
        <taxon>Bacteria</taxon>
        <taxon>Bacillati</taxon>
        <taxon>Bacillota</taxon>
        <taxon>Bacilli</taxon>
        <taxon>Bacillales</taxon>
        <taxon>Paenibacillaceae</taxon>
        <taxon>Paenibacillus</taxon>
    </lineage>
</organism>
<accession>A0ABW0KA38</accession>
<sequence>MNTQLGRPEVVHALKAAIAQSAEQMITFRDYMNICLYNEPGGYYRNEEPKIGKAGDFYTSSSIGTVMGDMVAAFLEKRTRVPDDPDERIHLVEWGGGNGRMALHVLDELRLIAPDLYSRLSYTMIESSSYHRRLQRETLQTHADVLTFMEEQAWFAQPPQDHLYVIANELLDAFPVQRMRYQQEQWQQSYVVWNEDDQTFSEIWRSLQDSRLLDDLQGMNVQWVDGQIAEINTAAAAWIEAVMNRMHSGSLLVIDYGDRQEELYAPHRHNGTLMCYRRHQAHDNPFIYQGEQDVTSHVNFTACKQTASMSGADEVSLQTQREFLLDQGILHKLQNHFDRNPFSDVSKRNRAIRQLLVSDQMSELFKVLIATKKK</sequence>
<dbReference type="RefSeq" id="WP_270885501.1">
    <property type="nucleotide sequence ID" value="NZ_JAQFVF010000089.1"/>
</dbReference>
<evidence type="ECO:0000256" key="1">
    <source>
        <dbReference type="ARBA" id="ARBA00022603"/>
    </source>
</evidence>
<gene>
    <name evidence="3" type="ORF">ACFPOG_18305</name>
</gene>
<dbReference type="InterPro" id="IPR038375">
    <property type="entry name" value="NDUFAF7_sf"/>
</dbReference>
<comment type="caution">
    <text evidence="3">The sequence shown here is derived from an EMBL/GenBank/DDBJ whole genome shotgun (WGS) entry which is preliminary data.</text>
</comment>
<dbReference type="Gene3D" id="3.40.50.12710">
    <property type="match status" value="1"/>
</dbReference>
<dbReference type="GO" id="GO:0008168">
    <property type="term" value="F:methyltransferase activity"/>
    <property type="evidence" value="ECO:0007669"/>
    <property type="project" value="UniProtKB-KW"/>
</dbReference>
<dbReference type="EMBL" id="JBHSMJ010000025">
    <property type="protein sequence ID" value="MFC5450205.1"/>
    <property type="molecule type" value="Genomic_DNA"/>
</dbReference>
<dbReference type="Proteomes" id="UP001596044">
    <property type="component" value="Unassembled WGS sequence"/>
</dbReference>
<name>A0ABW0KA38_9BACL</name>
<dbReference type="Pfam" id="PF02636">
    <property type="entry name" value="Methyltransf_28"/>
    <property type="match status" value="1"/>
</dbReference>